<organism evidence="1 2">
    <name type="scientific">Fragilariopsis cylindrus CCMP1102</name>
    <dbReference type="NCBI Taxonomy" id="635003"/>
    <lineage>
        <taxon>Eukaryota</taxon>
        <taxon>Sar</taxon>
        <taxon>Stramenopiles</taxon>
        <taxon>Ochrophyta</taxon>
        <taxon>Bacillariophyta</taxon>
        <taxon>Bacillariophyceae</taxon>
        <taxon>Bacillariophycidae</taxon>
        <taxon>Bacillariales</taxon>
        <taxon>Bacillariaceae</taxon>
        <taxon>Fragilariopsis</taxon>
    </lineage>
</organism>
<dbReference type="GO" id="GO:0006487">
    <property type="term" value="P:protein N-linked glycosylation"/>
    <property type="evidence" value="ECO:0007669"/>
    <property type="project" value="TreeGrafter"/>
</dbReference>
<protein>
    <recommendedName>
        <fullName evidence="3">Glycosyltransferase family 32 protein</fullName>
    </recommendedName>
</protein>
<dbReference type="GO" id="GO:0000136">
    <property type="term" value="C:mannan polymerase complex"/>
    <property type="evidence" value="ECO:0007669"/>
    <property type="project" value="TreeGrafter"/>
</dbReference>
<gene>
    <name evidence="1" type="ORF">FRACYDRAFT_180986</name>
</gene>
<dbReference type="PANTHER" id="PTHR31834">
    <property type="entry name" value="INITIATION-SPECIFIC ALPHA-1,6-MANNOSYLTRANSFERASE"/>
    <property type="match status" value="1"/>
</dbReference>
<dbReference type="AlphaFoldDB" id="A0A1E7FSL2"/>
<dbReference type="InterPro" id="IPR029044">
    <property type="entry name" value="Nucleotide-diphossugar_trans"/>
</dbReference>
<evidence type="ECO:0000313" key="2">
    <source>
        <dbReference type="Proteomes" id="UP000095751"/>
    </source>
</evidence>
<dbReference type="InParanoid" id="A0A1E7FSL2"/>
<keyword evidence="2" id="KW-1185">Reference proteome</keyword>
<dbReference type="InterPro" id="IPR039367">
    <property type="entry name" value="Och1-like"/>
</dbReference>
<name>A0A1E7FSL2_9STRA</name>
<dbReference type="GO" id="GO:0000009">
    <property type="term" value="F:alpha-1,6-mannosyltransferase activity"/>
    <property type="evidence" value="ECO:0007669"/>
    <property type="project" value="InterPro"/>
</dbReference>
<dbReference type="InterPro" id="IPR007577">
    <property type="entry name" value="GlycoTrfase_DXD_sugar-bd_CS"/>
</dbReference>
<accession>A0A1E7FSL2</accession>
<dbReference type="SUPFAM" id="SSF53448">
    <property type="entry name" value="Nucleotide-diphospho-sugar transferases"/>
    <property type="match status" value="1"/>
</dbReference>
<evidence type="ECO:0008006" key="3">
    <source>
        <dbReference type="Google" id="ProtNLM"/>
    </source>
</evidence>
<proteinExistence type="predicted"/>
<evidence type="ECO:0000313" key="1">
    <source>
        <dbReference type="EMBL" id="OEU21172.1"/>
    </source>
</evidence>
<dbReference type="Proteomes" id="UP000095751">
    <property type="component" value="Unassembled WGS sequence"/>
</dbReference>
<dbReference type="OrthoDB" id="41634at2759"/>
<dbReference type="Gene3D" id="3.90.550.20">
    <property type="match status" value="1"/>
</dbReference>
<dbReference type="PANTHER" id="PTHR31834:SF1">
    <property type="entry name" value="INITIATION-SPECIFIC ALPHA-1,6-MANNOSYLTRANSFERASE"/>
    <property type="match status" value="1"/>
</dbReference>
<sequence>MTKHLLLPYQILPSTSDLPKPINAEAGHFDEEDLPYISTISERVHKRPQEQTLLTPNFFETLLQNDCLPSGKECSDCLRNKKGSNCKICASACPCYCKALCQIPVEEKFVSKSLVVNPPLYAKEPSRLIPRIVHQTYFETVTPEKYPNMSRLIESFKQSGWEYNFYTDEMSLNFLGTHFPPEVRQAYETLRPGAFKADLFRYCVLLIHGGVYADMDIMLEANLDLAVGPDIGFMVPQDEPGEPVNRRMCLWNGFIAAAPGHPFLAKTIETVVNNIRNRFTGVDTDSLFCPNPELSVLHAFDTLFTAGPCILGAMVNKVLGRHGQTSFEAGEIDLWERSKQAALEKGTEFIIGVDDKPNKKIPGRTIILHQNKWDMGSHRFTFLEKNLVVAATDLPDADDRANQEKPQEHYSKTHVKAGIYGLDRLYTDDVRANEELRFYVDAQWSRFVVRNTNSNTNTK</sequence>
<dbReference type="KEGG" id="fcy:FRACYDRAFT_180986"/>
<reference evidence="1 2" key="1">
    <citation type="submission" date="2016-09" db="EMBL/GenBank/DDBJ databases">
        <title>Extensive genetic diversity and differential bi-allelic expression allows diatom success in the polar Southern Ocean.</title>
        <authorList>
            <consortium name="DOE Joint Genome Institute"/>
            <person name="Mock T."/>
            <person name="Otillar R.P."/>
            <person name="Strauss J."/>
            <person name="Dupont C."/>
            <person name="Frickenhaus S."/>
            <person name="Maumus F."/>
            <person name="Mcmullan M."/>
            <person name="Sanges R."/>
            <person name="Schmutz J."/>
            <person name="Toseland A."/>
            <person name="Valas R."/>
            <person name="Veluchamy A."/>
            <person name="Ward B.J."/>
            <person name="Allen A."/>
            <person name="Barry K."/>
            <person name="Falciatore A."/>
            <person name="Ferrante M."/>
            <person name="Fortunato A.E."/>
            <person name="Gloeckner G."/>
            <person name="Gruber A."/>
            <person name="Hipkin R."/>
            <person name="Janech M."/>
            <person name="Kroth P."/>
            <person name="Leese F."/>
            <person name="Lindquist E."/>
            <person name="Lyon B.R."/>
            <person name="Martin J."/>
            <person name="Mayer C."/>
            <person name="Parker M."/>
            <person name="Quesneville H."/>
            <person name="Raymond J."/>
            <person name="Uhlig C."/>
            <person name="Valentin K.U."/>
            <person name="Worden A.Z."/>
            <person name="Armbrust E.V."/>
            <person name="Bowler C."/>
            <person name="Green B."/>
            <person name="Moulton V."/>
            <person name="Van Oosterhout C."/>
            <person name="Grigoriev I."/>
        </authorList>
    </citation>
    <scope>NUCLEOTIDE SEQUENCE [LARGE SCALE GENOMIC DNA]</scope>
    <source>
        <strain evidence="1 2">CCMP1102</strain>
    </source>
</reference>
<dbReference type="Pfam" id="PF04488">
    <property type="entry name" value="Gly_transf_sug"/>
    <property type="match status" value="1"/>
</dbReference>
<dbReference type="EMBL" id="KV784354">
    <property type="protein sequence ID" value="OEU21172.1"/>
    <property type="molecule type" value="Genomic_DNA"/>
</dbReference>